<keyword evidence="2" id="KW-0378">Hydrolase</keyword>
<dbReference type="GO" id="GO:0004252">
    <property type="term" value="F:serine-type endopeptidase activity"/>
    <property type="evidence" value="ECO:0007669"/>
    <property type="project" value="InterPro"/>
</dbReference>
<evidence type="ECO:0000256" key="1">
    <source>
        <dbReference type="ARBA" id="ARBA00023157"/>
    </source>
</evidence>
<dbReference type="PROSITE" id="PS50240">
    <property type="entry name" value="TRYPSIN_DOM"/>
    <property type="match status" value="2"/>
</dbReference>
<dbReference type="Gene3D" id="2.40.10.10">
    <property type="entry name" value="Trypsin-like serine proteases"/>
    <property type="match status" value="2"/>
</dbReference>
<dbReference type="PROSITE" id="PS00134">
    <property type="entry name" value="TRYPSIN_HIS"/>
    <property type="match status" value="2"/>
</dbReference>
<dbReference type="PRINTS" id="PR00722">
    <property type="entry name" value="CHYMOTRYPSIN"/>
</dbReference>
<evidence type="ECO:0000313" key="6">
    <source>
        <dbReference type="RefSeq" id="XP_022827099.1"/>
    </source>
</evidence>
<dbReference type="Pfam" id="PF00089">
    <property type="entry name" value="Trypsin"/>
    <property type="match status" value="2"/>
</dbReference>
<evidence type="ECO:0000256" key="2">
    <source>
        <dbReference type="RuleBase" id="RU363034"/>
    </source>
</evidence>
<protein>
    <submittedName>
        <fullName evidence="6">Uncharacterized protein LOC111356844</fullName>
    </submittedName>
</protein>
<keyword evidence="2" id="KW-0645">Protease</keyword>
<dbReference type="PANTHER" id="PTHR24260:SF136">
    <property type="entry name" value="GH08193P-RELATED"/>
    <property type="match status" value="1"/>
</dbReference>
<sequence>MLQILCLWSMFVWSVGASVCEGELCSRNVAPRIAGGDRSEQNGRPFMVALYSRVGTTGDLGFCGGALVSPEWVITAAHCCFHNGEEVNHVQAILGAHSLYDRYEHGRRVVNVAELVIHPDYDPDTFANDIALLRLANTIQLSDMISTIQLPYRNISTFNFAGAGATVSGWGIAAEGVTFISPTLREKRMTVLTDTFCNTTYFNQLPDSTICSFHGVAGTCKGDNGGPLTIFYNATEEDILVGVTSFISSTGCNDDQPSVFTRVQRYLDWISQLTGVPILYHGHIMKDIIIFFVLYLTGVLAFLEVPTNYHDAIGIPTAKRIKDLEEAIQANQTGTIEDRIIGGKLAPLNAYPFFAGLHISLVGTPNTSVCGSTLLSPSRVVTAAHCNFDGVELASEFTVVLGSNFLYNGGERIATRQVVMHPYYIPGVANDIAMLYLPTNVIFTDIIHPIRLPYISELDNLFVGYEAIAVGFGSTSDTHQNIAEDILSYVMLQVIDNAECKPFRVTPNIICTSGVGPVGPVGICSGDSGGPLFTLDSNGNPLLIGITAFRSRLNGCEGGDPSGFTRVTRYMDFIISNLDITL</sequence>
<name>A0A9J7IVC7_SPOLT</name>
<dbReference type="KEGG" id="sliu:111356844"/>
<feature type="domain" description="Peptidase S1" evidence="4">
    <location>
        <begin position="33"/>
        <end position="275"/>
    </location>
</feature>
<dbReference type="GeneID" id="111356844"/>
<dbReference type="CDD" id="cd00190">
    <property type="entry name" value="Tryp_SPc"/>
    <property type="match status" value="2"/>
</dbReference>
<evidence type="ECO:0000313" key="5">
    <source>
        <dbReference type="Proteomes" id="UP000301870"/>
    </source>
</evidence>
<keyword evidence="5" id="KW-1185">Reference proteome</keyword>
<dbReference type="InterPro" id="IPR018114">
    <property type="entry name" value="TRYPSIN_HIS"/>
</dbReference>
<reference evidence="6" key="1">
    <citation type="submission" date="2025-08" db="UniProtKB">
        <authorList>
            <consortium name="RefSeq"/>
        </authorList>
    </citation>
    <scope>IDENTIFICATION</scope>
    <source>
        <strain evidence="6">Ishihara</strain>
        <tissue evidence="6">Whole body</tissue>
    </source>
</reference>
<dbReference type="InterPro" id="IPR043504">
    <property type="entry name" value="Peptidase_S1_PA_chymotrypsin"/>
</dbReference>
<feature type="chain" id="PRO_5039899676" evidence="3">
    <location>
        <begin position="18"/>
        <end position="582"/>
    </location>
</feature>
<evidence type="ECO:0000259" key="4">
    <source>
        <dbReference type="PROSITE" id="PS50240"/>
    </source>
</evidence>
<dbReference type="InterPro" id="IPR001314">
    <property type="entry name" value="Peptidase_S1A"/>
</dbReference>
<dbReference type="AlphaFoldDB" id="A0A9J7IVC7"/>
<keyword evidence="3" id="KW-0732">Signal</keyword>
<dbReference type="InterPro" id="IPR051333">
    <property type="entry name" value="CLIP_Serine_Protease"/>
</dbReference>
<dbReference type="PROSITE" id="PS00135">
    <property type="entry name" value="TRYPSIN_SER"/>
    <property type="match status" value="1"/>
</dbReference>
<dbReference type="RefSeq" id="XP_022827099.1">
    <property type="nucleotide sequence ID" value="XM_022971331.1"/>
</dbReference>
<dbReference type="FunFam" id="2.40.10.10:FF:000005">
    <property type="entry name" value="Serine protease 37"/>
    <property type="match status" value="1"/>
</dbReference>
<dbReference type="SUPFAM" id="SSF50494">
    <property type="entry name" value="Trypsin-like serine proteases"/>
    <property type="match status" value="2"/>
</dbReference>
<dbReference type="PANTHER" id="PTHR24260">
    <property type="match status" value="1"/>
</dbReference>
<dbReference type="Proteomes" id="UP000301870">
    <property type="component" value="Chromosome 23"/>
</dbReference>
<dbReference type="GO" id="GO:0006508">
    <property type="term" value="P:proteolysis"/>
    <property type="evidence" value="ECO:0007669"/>
    <property type="project" value="UniProtKB-KW"/>
</dbReference>
<accession>A0A9J7IVC7</accession>
<dbReference type="SMART" id="SM00020">
    <property type="entry name" value="Tryp_SPc"/>
    <property type="match status" value="2"/>
</dbReference>
<evidence type="ECO:0000256" key="3">
    <source>
        <dbReference type="SAM" id="SignalP"/>
    </source>
</evidence>
<feature type="domain" description="Peptidase S1" evidence="4">
    <location>
        <begin position="340"/>
        <end position="579"/>
    </location>
</feature>
<feature type="signal peptide" evidence="3">
    <location>
        <begin position="1"/>
        <end position="17"/>
    </location>
</feature>
<keyword evidence="2" id="KW-0720">Serine protease</keyword>
<dbReference type="InterPro" id="IPR009003">
    <property type="entry name" value="Peptidase_S1_PA"/>
</dbReference>
<dbReference type="InterPro" id="IPR033116">
    <property type="entry name" value="TRYPSIN_SER"/>
</dbReference>
<dbReference type="OrthoDB" id="8440449at2759"/>
<organism evidence="5 6">
    <name type="scientific">Spodoptera litura</name>
    <name type="common">Asian cotton leafworm</name>
    <dbReference type="NCBI Taxonomy" id="69820"/>
    <lineage>
        <taxon>Eukaryota</taxon>
        <taxon>Metazoa</taxon>
        <taxon>Ecdysozoa</taxon>
        <taxon>Arthropoda</taxon>
        <taxon>Hexapoda</taxon>
        <taxon>Insecta</taxon>
        <taxon>Pterygota</taxon>
        <taxon>Neoptera</taxon>
        <taxon>Endopterygota</taxon>
        <taxon>Lepidoptera</taxon>
        <taxon>Glossata</taxon>
        <taxon>Ditrysia</taxon>
        <taxon>Noctuoidea</taxon>
        <taxon>Noctuidae</taxon>
        <taxon>Amphipyrinae</taxon>
        <taxon>Spodoptera</taxon>
    </lineage>
</organism>
<dbReference type="InterPro" id="IPR001254">
    <property type="entry name" value="Trypsin_dom"/>
</dbReference>
<keyword evidence="1" id="KW-1015">Disulfide bond</keyword>
<proteinExistence type="predicted"/>
<gene>
    <name evidence="6" type="primary">LOC111356844</name>
</gene>